<keyword evidence="18" id="KW-0325">Glycoprotein</keyword>
<comment type="similarity">
    <text evidence="5">Belongs to the RLP family.</text>
</comment>
<evidence type="ECO:0008006" key="26">
    <source>
        <dbReference type="Google" id="ProtNLM"/>
    </source>
</evidence>
<feature type="repeat" description="Solcar" evidence="20">
    <location>
        <begin position="1031"/>
        <end position="1117"/>
    </location>
</feature>
<evidence type="ECO:0000256" key="16">
    <source>
        <dbReference type="ARBA" id="ARBA00023157"/>
    </source>
</evidence>
<evidence type="ECO:0000256" key="8">
    <source>
        <dbReference type="ARBA" id="ARBA00022525"/>
    </source>
</evidence>
<keyword evidence="13" id="KW-0611">Plant defense</keyword>
<evidence type="ECO:0000256" key="21">
    <source>
        <dbReference type="SAM" id="Phobius"/>
    </source>
</evidence>
<keyword evidence="11" id="KW-0732">Signal</keyword>
<gene>
    <name evidence="24" type="ORF">VNO77_33733</name>
</gene>
<reference evidence="24 25" key="1">
    <citation type="submission" date="2024-01" db="EMBL/GenBank/DDBJ databases">
        <title>The genomes of 5 underutilized Papilionoideae crops provide insights into root nodulation and disease resistanc.</title>
        <authorList>
            <person name="Jiang F."/>
        </authorList>
    </citation>
    <scope>NUCLEOTIDE SEQUENCE [LARGE SCALE GENOMIC DNA]</scope>
    <source>
        <strain evidence="24">LVBAO_FW01</strain>
        <tissue evidence="24">Leaves</tissue>
    </source>
</reference>
<evidence type="ECO:0000256" key="19">
    <source>
        <dbReference type="ARBA" id="ARBA00038043"/>
    </source>
</evidence>
<evidence type="ECO:0000259" key="22">
    <source>
        <dbReference type="Pfam" id="PF08263"/>
    </source>
</evidence>
<dbReference type="Pfam" id="PF13855">
    <property type="entry name" value="LRR_8"/>
    <property type="match status" value="1"/>
</dbReference>
<name>A0AAN9PYM1_CANGL</name>
<dbReference type="GO" id="GO:0006952">
    <property type="term" value="P:defense response"/>
    <property type="evidence" value="ECO:0007669"/>
    <property type="project" value="UniProtKB-KW"/>
</dbReference>
<feature type="domain" description="Leucine-rich repeat-containing N-terminal plant-type" evidence="22">
    <location>
        <begin position="39"/>
        <end position="74"/>
    </location>
</feature>
<accession>A0AAN9PYM1</accession>
<feature type="transmembrane region" description="Helical" evidence="21">
    <location>
        <begin position="1128"/>
        <end position="1146"/>
    </location>
</feature>
<evidence type="ECO:0000256" key="13">
    <source>
        <dbReference type="ARBA" id="ARBA00022821"/>
    </source>
</evidence>
<dbReference type="PROSITE" id="PS50920">
    <property type="entry name" value="SOLCAR"/>
    <property type="match status" value="3"/>
</dbReference>
<comment type="subcellular location">
    <subcellularLocation>
        <location evidence="4">Cell membrane</location>
        <topology evidence="4">Single-pass type I membrane protein</topology>
    </subcellularLocation>
    <subcellularLocation>
        <location evidence="1">Membrane</location>
        <topology evidence="1">Multi-pass membrane protein</topology>
    </subcellularLocation>
    <subcellularLocation>
        <location evidence="2">Membrane</location>
        <topology evidence="2">Peripheral membrane protein</topology>
    </subcellularLocation>
    <subcellularLocation>
        <location evidence="3">Secreted</location>
        <location evidence="3">Cell wall</location>
    </subcellularLocation>
</comment>
<feature type="repeat" description="Solcar" evidence="20">
    <location>
        <begin position="1217"/>
        <end position="1311"/>
    </location>
</feature>
<proteinExistence type="inferred from homology"/>
<feature type="transmembrane region" description="Helical" evidence="21">
    <location>
        <begin position="1087"/>
        <end position="1108"/>
    </location>
</feature>
<dbReference type="FunFam" id="1.50.40.10:FF:000089">
    <property type="entry name" value="protein MITOFERRINLIKE 1, chloroplastic"/>
    <property type="match status" value="1"/>
</dbReference>
<keyword evidence="17" id="KW-0675">Receptor</keyword>
<keyword evidence="7" id="KW-0134">Cell wall</keyword>
<evidence type="ECO:0000256" key="10">
    <source>
        <dbReference type="ARBA" id="ARBA00022692"/>
    </source>
</evidence>
<keyword evidence="8" id="KW-0964">Secreted</keyword>
<dbReference type="InterPro" id="IPR003591">
    <property type="entry name" value="Leu-rich_rpt_typical-subtyp"/>
</dbReference>
<dbReference type="Pfam" id="PF08263">
    <property type="entry name" value="LRRNT_2"/>
    <property type="match status" value="1"/>
</dbReference>
<dbReference type="GO" id="GO:0005886">
    <property type="term" value="C:plasma membrane"/>
    <property type="evidence" value="ECO:0007669"/>
    <property type="project" value="UniProtKB-SubCell"/>
</dbReference>
<keyword evidence="10 20" id="KW-0812">Transmembrane</keyword>
<protein>
    <recommendedName>
        <fullName evidence="26">Leucine-rich repeat-containing N-terminal plant-type domain-containing protein</fullName>
    </recommendedName>
</protein>
<evidence type="ECO:0000256" key="4">
    <source>
        <dbReference type="ARBA" id="ARBA00004251"/>
    </source>
</evidence>
<keyword evidence="14 21" id="KW-1133">Transmembrane helix</keyword>
<evidence type="ECO:0000256" key="1">
    <source>
        <dbReference type="ARBA" id="ARBA00004141"/>
    </source>
</evidence>
<dbReference type="FunFam" id="3.80.10.10:FF:000400">
    <property type="entry name" value="Nuclear pore complex protein NUP107"/>
    <property type="match status" value="1"/>
</dbReference>
<organism evidence="24 25">
    <name type="scientific">Canavalia gladiata</name>
    <name type="common">Sword bean</name>
    <name type="synonym">Dolichos gladiatus</name>
    <dbReference type="NCBI Taxonomy" id="3824"/>
    <lineage>
        <taxon>Eukaryota</taxon>
        <taxon>Viridiplantae</taxon>
        <taxon>Streptophyta</taxon>
        <taxon>Embryophyta</taxon>
        <taxon>Tracheophyta</taxon>
        <taxon>Spermatophyta</taxon>
        <taxon>Magnoliopsida</taxon>
        <taxon>eudicotyledons</taxon>
        <taxon>Gunneridae</taxon>
        <taxon>Pentapetalae</taxon>
        <taxon>rosids</taxon>
        <taxon>fabids</taxon>
        <taxon>Fabales</taxon>
        <taxon>Fabaceae</taxon>
        <taxon>Papilionoideae</taxon>
        <taxon>50 kb inversion clade</taxon>
        <taxon>NPAAA clade</taxon>
        <taxon>indigoferoid/millettioid clade</taxon>
        <taxon>Phaseoleae</taxon>
        <taxon>Canavalia</taxon>
    </lineage>
</organism>
<evidence type="ECO:0000259" key="23">
    <source>
        <dbReference type="Pfam" id="PF23598"/>
    </source>
</evidence>
<evidence type="ECO:0000256" key="18">
    <source>
        <dbReference type="ARBA" id="ARBA00023180"/>
    </source>
</evidence>
<keyword evidence="12" id="KW-0677">Repeat</keyword>
<dbReference type="InterPro" id="IPR032675">
    <property type="entry name" value="LRR_dom_sf"/>
</dbReference>
<dbReference type="InterPro" id="IPR046956">
    <property type="entry name" value="RLP23-like"/>
</dbReference>
<dbReference type="SUPFAM" id="SSF103506">
    <property type="entry name" value="Mitochondrial carrier"/>
    <property type="match status" value="1"/>
</dbReference>
<evidence type="ECO:0000256" key="6">
    <source>
        <dbReference type="ARBA" id="ARBA00022475"/>
    </source>
</evidence>
<keyword evidence="15 20" id="KW-0472">Membrane</keyword>
<feature type="transmembrane region" description="Helical" evidence="21">
    <location>
        <begin position="888"/>
        <end position="910"/>
    </location>
</feature>
<evidence type="ECO:0000256" key="17">
    <source>
        <dbReference type="ARBA" id="ARBA00023170"/>
    </source>
</evidence>
<dbReference type="InterPro" id="IPR018108">
    <property type="entry name" value="MCP_transmembrane"/>
</dbReference>
<evidence type="ECO:0000256" key="2">
    <source>
        <dbReference type="ARBA" id="ARBA00004170"/>
    </source>
</evidence>
<dbReference type="FunFam" id="3.80.10.10:FF:000383">
    <property type="entry name" value="Leucine-rich repeat receptor protein kinase EMS1"/>
    <property type="match status" value="1"/>
</dbReference>
<evidence type="ECO:0000256" key="5">
    <source>
        <dbReference type="ARBA" id="ARBA00009592"/>
    </source>
</evidence>
<dbReference type="InterPro" id="IPR023395">
    <property type="entry name" value="MCP_dom_sf"/>
</dbReference>
<dbReference type="EMBL" id="JAYMYQ010000008">
    <property type="protein sequence ID" value="KAK7315197.1"/>
    <property type="molecule type" value="Genomic_DNA"/>
</dbReference>
<evidence type="ECO:0000256" key="20">
    <source>
        <dbReference type="PROSITE-ProRule" id="PRU00282"/>
    </source>
</evidence>
<dbReference type="SMART" id="SM00369">
    <property type="entry name" value="LRR_TYP"/>
    <property type="match status" value="6"/>
</dbReference>
<feature type="repeat" description="Solcar" evidence="20">
    <location>
        <begin position="1125"/>
        <end position="1207"/>
    </location>
</feature>
<dbReference type="Proteomes" id="UP001367508">
    <property type="component" value="Unassembled WGS sequence"/>
</dbReference>
<keyword evidence="6" id="KW-1003">Cell membrane</keyword>
<keyword evidence="9" id="KW-0433">Leucine-rich repeat</keyword>
<dbReference type="FunFam" id="1.50.40.10:FF:000097">
    <property type="entry name" value="Protein MITOFERRINLIKE 1, chloroplastic"/>
    <property type="match status" value="1"/>
</dbReference>
<dbReference type="Pfam" id="PF00153">
    <property type="entry name" value="Mito_carr"/>
    <property type="match status" value="3"/>
</dbReference>
<evidence type="ECO:0000256" key="11">
    <source>
        <dbReference type="ARBA" id="ARBA00022729"/>
    </source>
</evidence>
<dbReference type="Pfam" id="PF00560">
    <property type="entry name" value="LRR_1"/>
    <property type="match status" value="3"/>
</dbReference>
<dbReference type="PANTHER" id="PTHR48063:SF98">
    <property type="entry name" value="LRR RECEPTOR-LIKE SERINE_THREONINE-PROTEIN KINASE FLS2"/>
    <property type="match status" value="1"/>
</dbReference>
<evidence type="ECO:0000256" key="7">
    <source>
        <dbReference type="ARBA" id="ARBA00022512"/>
    </source>
</evidence>
<dbReference type="Gene3D" id="3.80.10.10">
    <property type="entry name" value="Ribonuclease Inhibitor"/>
    <property type="match status" value="6"/>
</dbReference>
<evidence type="ECO:0000256" key="9">
    <source>
        <dbReference type="ARBA" id="ARBA00022614"/>
    </source>
</evidence>
<dbReference type="SUPFAM" id="SSF52058">
    <property type="entry name" value="L domain-like"/>
    <property type="match status" value="3"/>
</dbReference>
<feature type="domain" description="Disease resistance R13L4/SHOC-2-like LRR" evidence="23">
    <location>
        <begin position="101"/>
        <end position="313"/>
    </location>
</feature>
<dbReference type="PROSITE" id="PS51450">
    <property type="entry name" value="LRR"/>
    <property type="match status" value="1"/>
</dbReference>
<dbReference type="InterPro" id="IPR055414">
    <property type="entry name" value="LRR_R13L4/SHOC2-like"/>
</dbReference>
<evidence type="ECO:0000256" key="3">
    <source>
        <dbReference type="ARBA" id="ARBA00004191"/>
    </source>
</evidence>
<keyword evidence="16" id="KW-1015">Disulfide bond</keyword>
<dbReference type="PANTHER" id="PTHR48063">
    <property type="entry name" value="LRR RECEPTOR-LIKE KINASE"/>
    <property type="match status" value="1"/>
</dbReference>
<evidence type="ECO:0000313" key="24">
    <source>
        <dbReference type="EMBL" id="KAK7315197.1"/>
    </source>
</evidence>
<evidence type="ECO:0000256" key="15">
    <source>
        <dbReference type="ARBA" id="ARBA00023136"/>
    </source>
</evidence>
<dbReference type="InterPro" id="IPR001611">
    <property type="entry name" value="Leu-rich_rpt"/>
</dbReference>
<dbReference type="Gene3D" id="1.50.40.10">
    <property type="entry name" value="Mitochondrial carrier domain"/>
    <property type="match status" value="2"/>
</dbReference>
<dbReference type="InterPro" id="IPR013210">
    <property type="entry name" value="LRR_N_plant-typ"/>
</dbReference>
<keyword evidence="25" id="KW-1185">Reference proteome</keyword>
<comment type="similarity">
    <text evidence="19">Belongs to the polygalacturonase-inhibiting protein family.</text>
</comment>
<evidence type="ECO:0000256" key="14">
    <source>
        <dbReference type="ARBA" id="ARBA00022989"/>
    </source>
</evidence>
<evidence type="ECO:0000256" key="12">
    <source>
        <dbReference type="ARBA" id="ARBA00022737"/>
    </source>
</evidence>
<sequence length="1332" mass="148263">MTERKNKIATTKLQGLNEAGSTLGLDSVAKSAEIKCIKREKQALLNLKQGLLDDSGMLSTWRDDDCCKWKGIQCHNETGHVQILHLRGRDTQYLTGSINITSLIHLQSIEHLDLSSNDFRWIHIPQLIGSFTKLRYLNLSYSRFDGSIPCELGRLTQLRYLSLRDNYLQREIPHQLANLSRLRYLELGGKLFFGAIPFQVGNLPMLHTLRLVGNFDLKSKDAEWLSTLYSLTNLELNSLHNLGSSHPWLQTVSKFIPNLIELRLVGCTLSDSHVLSLFNSHSNFSMPLAILDLSYNMLTSTTFQLLSKFPSLVTIDLSYNDMTSFVFQGNFNFTSKLQNLYLRNCSLMDESFSTSSNSIVNSPSSLLSLDLSHNLLKSLTIFYWLFNFTTNIRALELNDNLLEGPIPDGIGKVMNSLEYLYLSHNQLQGEIPTFFGNICTLQILSLSDNKLSGEISSFFETSSWCNRHVFKKLNLGNNQITGMLPKSIGLLSELVGLSFARNCLEGVVTESHLTSFSKLKKLSLSYNSVSLKFVSSWVPPFQLRKLYLASCKLDPSFPSWLRSQSSLYDLDISNTGINDSVPEWFWRNLLYMQRLNMSHNNLIGAIPNLPLKLLWRPSIFLNSNQFEGQIPSFLLQASELILSKNKFSDIFSFLCGQRTAANLATLDLSNNQIKGQLPDCWKSVDPLLFLDLSHNKLSGKIPISMGTLVKLEDLVLRNNSLMGELPSTLKNCSNLIMLDVCENMLSGSLPSWIGETIGSFYEYLSKGIPACLNNFTAMSEKSINSSEALTQIYWHNRTYYENYGTFSFGDYRLNVTLMWKGKLNLSHNSLSGRIPVGRHLQTFDASSFEGNIGLCGEQLNKTCPGDQTTLKPQEPIVLGEDFAFYETLYMSMGLGYFTGFWGIIGSILLWQPWKNAYMRLLNRLIGYIYICSDRSECCRVLQLFARLVGDFLELSSMEARVSSSLGLPSPKPHQLSPLTEFPSLLNHFTNLTHSHTLPFASTSNSNAKWIRPASPTRPKAQSIMKNLSVLERALIGAGGGGIAGAFTYVCLHPLDTIKTKMQTKGASEIYKNTLDAIVKTFQSKGILGFYSGVSAVIVGSTASSAVYFGTCEFGKSFLSKFENFPAVLIPPSAGAMGNVVSSAIMVPKELITQRMQAGAKGRSWEVLVNILKNDGVMGLYTGYSATLLRNLPAGVLSYSSFEYLKAAVLSRSEKSHLEPVQSVLCGALAGAISASLTTPLDVVKTRLMTQVRGEGVNKVAAVMYDGVSATVKQILREEGWIGLTRGMGPRVLHSACFSALGYFAFETARLTILHQYLTRKELSETEISVSTS</sequence>
<comment type="caution">
    <text evidence="24">The sequence shown here is derived from an EMBL/GenBank/DDBJ whole genome shotgun (WGS) entry which is preliminary data.</text>
</comment>
<dbReference type="Pfam" id="PF23598">
    <property type="entry name" value="LRR_14"/>
    <property type="match status" value="1"/>
</dbReference>
<evidence type="ECO:0000313" key="25">
    <source>
        <dbReference type="Proteomes" id="UP001367508"/>
    </source>
</evidence>